<evidence type="ECO:0000256" key="8">
    <source>
        <dbReference type="PROSITE-ProRule" id="PRU01360"/>
    </source>
</evidence>
<gene>
    <name evidence="11" type="ORF">SAMN02927925_00039</name>
</gene>
<organism evidence="11 12">
    <name type="scientific">Flavobacterium saliperosum</name>
    <dbReference type="NCBI Taxonomy" id="329186"/>
    <lineage>
        <taxon>Bacteria</taxon>
        <taxon>Pseudomonadati</taxon>
        <taxon>Bacteroidota</taxon>
        <taxon>Flavobacteriia</taxon>
        <taxon>Flavobacteriales</taxon>
        <taxon>Flavobacteriaceae</taxon>
        <taxon>Flavobacterium</taxon>
    </lineage>
</organism>
<evidence type="ECO:0000256" key="2">
    <source>
        <dbReference type="ARBA" id="ARBA00022448"/>
    </source>
</evidence>
<dbReference type="RefSeq" id="WP_023575134.1">
    <property type="nucleotide sequence ID" value="NZ_CBCSBQ010000013.1"/>
</dbReference>
<dbReference type="Gene3D" id="2.170.130.10">
    <property type="entry name" value="TonB-dependent receptor, plug domain"/>
    <property type="match status" value="1"/>
</dbReference>
<evidence type="ECO:0000259" key="10">
    <source>
        <dbReference type="Pfam" id="PF07715"/>
    </source>
</evidence>
<dbReference type="PANTHER" id="PTHR30069:SF29">
    <property type="entry name" value="HEMOGLOBIN AND HEMOGLOBIN-HAPTOGLOBIN-BINDING PROTEIN 1-RELATED"/>
    <property type="match status" value="1"/>
</dbReference>
<evidence type="ECO:0000256" key="7">
    <source>
        <dbReference type="ARBA" id="ARBA00023237"/>
    </source>
</evidence>
<dbReference type="Gene3D" id="2.40.170.20">
    <property type="entry name" value="TonB-dependent receptor, beta-barrel domain"/>
    <property type="match status" value="1"/>
</dbReference>
<feature type="chain" id="PRO_5010252353" evidence="9">
    <location>
        <begin position="22"/>
        <end position="650"/>
    </location>
</feature>
<feature type="signal peptide" evidence="9">
    <location>
        <begin position="1"/>
        <end position="21"/>
    </location>
</feature>
<evidence type="ECO:0000256" key="5">
    <source>
        <dbReference type="ARBA" id="ARBA00022729"/>
    </source>
</evidence>
<evidence type="ECO:0000313" key="11">
    <source>
        <dbReference type="EMBL" id="SCW99819.1"/>
    </source>
</evidence>
<keyword evidence="5 9" id="KW-0732">Signal</keyword>
<evidence type="ECO:0000256" key="1">
    <source>
        <dbReference type="ARBA" id="ARBA00004571"/>
    </source>
</evidence>
<dbReference type="CDD" id="cd01347">
    <property type="entry name" value="ligand_gated_channel"/>
    <property type="match status" value="1"/>
</dbReference>
<dbReference type="PROSITE" id="PS52016">
    <property type="entry name" value="TONB_DEPENDENT_REC_3"/>
    <property type="match status" value="1"/>
</dbReference>
<keyword evidence="4 8" id="KW-0812">Transmembrane</keyword>
<dbReference type="InterPro" id="IPR012910">
    <property type="entry name" value="Plug_dom"/>
</dbReference>
<name>A0A1G4V1Q1_9FLAO</name>
<dbReference type="SUPFAM" id="SSF56935">
    <property type="entry name" value="Porins"/>
    <property type="match status" value="1"/>
</dbReference>
<dbReference type="InterPro" id="IPR036942">
    <property type="entry name" value="Beta-barrel_TonB_sf"/>
</dbReference>
<evidence type="ECO:0000256" key="4">
    <source>
        <dbReference type="ARBA" id="ARBA00022692"/>
    </source>
</evidence>
<dbReference type="AlphaFoldDB" id="A0A1G4V1Q1"/>
<protein>
    <submittedName>
        <fullName evidence="11">Vitamin B12 transporter</fullName>
    </submittedName>
</protein>
<dbReference type="Pfam" id="PF07715">
    <property type="entry name" value="Plug"/>
    <property type="match status" value="1"/>
</dbReference>
<comment type="similarity">
    <text evidence="8">Belongs to the TonB-dependent receptor family.</text>
</comment>
<proteinExistence type="inferred from homology"/>
<evidence type="ECO:0000256" key="6">
    <source>
        <dbReference type="ARBA" id="ARBA00023136"/>
    </source>
</evidence>
<keyword evidence="2 8" id="KW-0813">Transport</keyword>
<evidence type="ECO:0000256" key="9">
    <source>
        <dbReference type="SAM" id="SignalP"/>
    </source>
</evidence>
<dbReference type="EMBL" id="FMTY01000001">
    <property type="protein sequence ID" value="SCW99819.1"/>
    <property type="molecule type" value="Genomic_DNA"/>
</dbReference>
<dbReference type="Proteomes" id="UP000182124">
    <property type="component" value="Unassembled WGS sequence"/>
</dbReference>
<comment type="subcellular location">
    <subcellularLocation>
        <location evidence="1 8">Cell outer membrane</location>
        <topology evidence="1 8">Multi-pass membrane protein</topology>
    </subcellularLocation>
</comment>
<sequence length="650" mass="72650">MNKKTVRFGAVSLLWSICAFAQENDSITKSKQLDEVVISDSKFALPKEKSGKVIVKITKEELEKKSGQSVATVLSSVTGVEVNGNQSGAGKNLGYYIRGGRNRQTLIMIDGIPVTDASGINLEYDLRLIPVEQVESIEIMKGASSTLYGTGAATGVINITLKKAAKKEIAGNAYMSMGTQMTADKVKYNPQDFNQGFAVNGTLRKFNYYASLNSTETKGISEAAVPQSATYEDDRFSRVNSLVKLGFTPTQKLALDFFANYDRVKNTFDGSFDNFSNPDSPFNVSTSEQFRFGFSPKYKYNKGEFVLNSAFNTIERNYNTFNSWTSGMDESDYKSRSVNVDAFNKYAITNQFFVVAGGQFQFHEMNSETPYDVIEKETAKFNTVDPYLTAVYNSNFGLNINAGARYNMHSVYDSHLVYNINPSYNFSGFPLKVVASYSTAYITPSLYQLYSPYGNLKLTPEENATVEAGFETTLLNKKVTLNAVAFHREEKNSMGFFTDMATWESYYINVEGKYNVKGVESAVSYSVTDKVRLNANYTFTQPEEKLSRLISKHKGNASVDFQASARLFLNLNYQYIGDRSDAYFDGGTFATVPVKLDAYQLLNFTVKHELIKNRMTVFGAVTNIFNEDFVETVGYSTRGRNFKIGLNILF</sequence>
<keyword evidence="7 8" id="KW-0998">Cell outer membrane</keyword>
<dbReference type="GO" id="GO:0044718">
    <property type="term" value="P:siderophore transmembrane transport"/>
    <property type="evidence" value="ECO:0007669"/>
    <property type="project" value="TreeGrafter"/>
</dbReference>
<dbReference type="STRING" id="329186.SAMN02927925_00039"/>
<feature type="domain" description="TonB-dependent receptor plug" evidence="10">
    <location>
        <begin position="50"/>
        <end position="156"/>
    </location>
</feature>
<dbReference type="eggNOG" id="COG4206">
    <property type="taxonomic scope" value="Bacteria"/>
</dbReference>
<reference evidence="11 12" key="1">
    <citation type="submission" date="2016-10" db="EMBL/GenBank/DDBJ databases">
        <authorList>
            <person name="de Groot N.N."/>
        </authorList>
    </citation>
    <scope>NUCLEOTIDE SEQUENCE [LARGE SCALE GENOMIC DNA]</scope>
    <source>
        <strain evidence="11 12">CGMCC 1.3801</strain>
    </source>
</reference>
<dbReference type="GO" id="GO:0009279">
    <property type="term" value="C:cell outer membrane"/>
    <property type="evidence" value="ECO:0007669"/>
    <property type="project" value="UniProtKB-SubCell"/>
</dbReference>
<accession>A0A1G4V1Q1</accession>
<dbReference type="PANTHER" id="PTHR30069">
    <property type="entry name" value="TONB-DEPENDENT OUTER MEMBRANE RECEPTOR"/>
    <property type="match status" value="1"/>
</dbReference>
<evidence type="ECO:0000313" key="12">
    <source>
        <dbReference type="Proteomes" id="UP000182124"/>
    </source>
</evidence>
<dbReference type="InterPro" id="IPR037066">
    <property type="entry name" value="Plug_dom_sf"/>
</dbReference>
<evidence type="ECO:0000256" key="3">
    <source>
        <dbReference type="ARBA" id="ARBA00022452"/>
    </source>
</evidence>
<keyword evidence="3 8" id="KW-1134">Transmembrane beta strand</keyword>
<keyword evidence="6 8" id="KW-0472">Membrane</keyword>
<dbReference type="InterPro" id="IPR039426">
    <property type="entry name" value="TonB-dep_rcpt-like"/>
</dbReference>
<dbReference type="GO" id="GO:0015344">
    <property type="term" value="F:siderophore uptake transmembrane transporter activity"/>
    <property type="evidence" value="ECO:0007669"/>
    <property type="project" value="TreeGrafter"/>
</dbReference>